<evidence type="ECO:0000313" key="1">
    <source>
        <dbReference type="EMBL" id="GDY30054.1"/>
    </source>
</evidence>
<reference evidence="2" key="1">
    <citation type="submission" date="2019-04" db="EMBL/GenBank/DDBJ databases">
        <title>Draft genome sequence of Pseudonocardiaceae bacterium SL3-2-4.</title>
        <authorList>
            <person name="Ningsih F."/>
            <person name="Yokota A."/>
            <person name="Sakai Y."/>
            <person name="Nanatani K."/>
            <person name="Yabe S."/>
            <person name="Oetari A."/>
            <person name="Sjamsuridzal W."/>
        </authorList>
    </citation>
    <scope>NUCLEOTIDE SEQUENCE [LARGE SCALE GENOMIC DNA]</scope>
    <source>
        <strain evidence="2">SL3-2-4</strain>
    </source>
</reference>
<gene>
    <name evidence="1" type="ORF">GTS_16870</name>
</gene>
<dbReference type="EMBL" id="BJFL01000005">
    <property type="protein sequence ID" value="GDY30054.1"/>
    <property type="molecule type" value="Genomic_DNA"/>
</dbReference>
<evidence type="ECO:0000313" key="2">
    <source>
        <dbReference type="Proteomes" id="UP000298860"/>
    </source>
</evidence>
<dbReference type="AlphaFoldDB" id="A0A4D4J3M0"/>
<proteinExistence type="predicted"/>
<keyword evidence="2" id="KW-1185">Reference proteome</keyword>
<name>A0A4D4J3M0_9PSEU</name>
<organism evidence="1 2">
    <name type="scientific">Gandjariella thermophila</name>
    <dbReference type="NCBI Taxonomy" id="1931992"/>
    <lineage>
        <taxon>Bacteria</taxon>
        <taxon>Bacillati</taxon>
        <taxon>Actinomycetota</taxon>
        <taxon>Actinomycetes</taxon>
        <taxon>Pseudonocardiales</taxon>
        <taxon>Pseudonocardiaceae</taxon>
        <taxon>Gandjariella</taxon>
    </lineage>
</organism>
<protein>
    <submittedName>
        <fullName evidence="1">Uncharacterized protein</fullName>
    </submittedName>
</protein>
<sequence length="222" mass="24560">MDCGDEDQVVPVIEHWKLDSPPDTPAQVAVDLVELRQPLVSVARDEEGTWCFDGPGTAREKTERMTLADVLHAWPHVAVLRDVPPGQVAIWNWDDNGWRVGPRPDTTDAAELCTDLDESLWPEGVAADGVAVVERAVVTGEEELTDVQRDREGFFFVGPGDEELGPDAYVRVRLSDAVRRWPHSFGVVRALEPGEGVEWNAEDQQWEGYLLLGSPEAAEPEA</sequence>
<accession>A0A4D4J3M0</accession>
<comment type="caution">
    <text evidence="1">The sequence shown here is derived from an EMBL/GenBank/DDBJ whole genome shotgun (WGS) entry which is preliminary data.</text>
</comment>
<dbReference type="Proteomes" id="UP000298860">
    <property type="component" value="Unassembled WGS sequence"/>
</dbReference>